<gene>
    <name evidence="2" type="ORF">SAMN05216226_10493</name>
</gene>
<feature type="domain" description="MaoC-like" evidence="1">
    <location>
        <begin position="8"/>
        <end position="116"/>
    </location>
</feature>
<accession>A0A1G8U779</accession>
<proteinExistence type="predicted"/>
<dbReference type="AlphaFoldDB" id="A0A1G8U779"/>
<dbReference type="OrthoDB" id="225748at2157"/>
<dbReference type="Proteomes" id="UP000198856">
    <property type="component" value="Unassembled WGS sequence"/>
</dbReference>
<sequence>MHTFEDVTPGETREFGSYEVTREEIRSFAEQYDPQPFHLGDDHHASYESVIASGWHTAAMTMRMLVEEYLNEAKTLGSPGLESLQWRTPVTPGDTLSVRLTFGETEPWDDSRGLVTQEIETLNQDGEAVMQMDAQVLYSRDNA</sequence>
<dbReference type="InterPro" id="IPR052342">
    <property type="entry name" value="MCH/BMMD"/>
</dbReference>
<dbReference type="SUPFAM" id="SSF54637">
    <property type="entry name" value="Thioesterase/thiol ester dehydrase-isomerase"/>
    <property type="match status" value="1"/>
</dbReference>
<evidence type="ECO:0000313" key="3">
    <source>
        <dbReference type="Proteomes" id="UP000198856"/>
    </source>
</evidence>
<evidence type="ECO:0000313" key="2">
    <source>
        <dbReference type="EMBL" id="SDJ49676.1"/>
    </source>
</evidence>
<name>A0A1G8U779_9EURY</name>
<dbReference type="EMBL" id="FNFC01000004">
    <property type="protein sequence ID" value="SDJ49676.1"/>
    <property type="molecule type" value="Genomic_DNA"/>
</dbReference>
<reference evidence="2 3" key="1">
    <citation type="submission" date="2016-10" db="EMBL/GenBank/DDBJ databases">
        <authorList>
            <person name="de Groot N.N."/>
        </authorList>
    </citation>
    <scope>NUCLEOTIDE SEQUENCE [LARGE SCALE GENOMIC DNA]</scope>
    <source>
        <strain evidence="2 3">IBRC-M10015</strain>
    </source>
</reference>
<dbReference type="Gene3D" id="3.10.129.10">
    <property type="entry name" value="Hotdog Thioesterase"/>
    <property type="match status" value="1"/>
</dbReference>
<dbReference type="InterPro" id="IPR002539">
    <property type="entry name" value="MaoC-like_dom"/>
</dbReference>
<dbReference type="PANTHER" id="PTHR43664:SF1">
    <property type="entry name" value="BETA-METHYLMALYL-COA DEHYDRATASE"/>
    <property type="match status" value="1"/>
</dbReference>
<dbReference type="RefSeq" id="WP_092700180.1">
    <property type="nucleotide sequence ID" value="NZ_FNFC01000004.1"/>
</dbReference>
<protein>
    <submittedName>
        <fullName evidence="2">Acyl dehydratase</fullName>
    </submittedName>
</protein>
<dbReference type="PANTHER" id="PTHR43664">
    <property type="entry name" value="MONOAMINE OXIDASE-RELATED"/>
    <property type="match status" value="1"/>
</dbReference>
<evidence type="ECO:0000259" key="1">
    <source>
        <dbReference type="Pfam" id="PF01575"/>
    </source>
</evidence>
<dbReference type="InterPro" id="IPR029069">
    <property type="entry name" value="HotDog_dom_sf"/>
</dbReference>
<dbReference type="STRING" id="890420.SAMN05216226_10493"/>
<keyword evidence="3" id="KW-1185">Reference proteome</keyword>
<organism evidence="2 3">
    <name type="scientific">Halovenus aranensis</name>
    <dbReference type="NCBI Taxonomy" id="890420"/>
    <lineage>
        <taxon>Archaea</taxon>
        <taxon>Methanobacteriati</taxon>
        <taxon>Methanobacteriota</taxon>
        <taxon>Stenosarchaea group</taxon>
        <taxon>Halobacteria</taxon>
        <taxon>Halobacteriales</taxon>
        <taxon>Haloarculaceae</taxon>
        <taxon>Halovenus</taxon>
    </lineage>
</organism>
<dbReference type="Pfam" id="PF01575">
    <property type="entry name" value="MaoC_dehydratas"/>
    <property type="match status" value="1"/>
</dbReference>